<name>A0A246HMQ3_STEMA</name>
<dbReference type="AlphaFoldDB" id="A0A246HMQ3"/>
<reference evidence="1 2" key="1">
    <citation type="submission" date="2017-06" db="EMBL/GenBank/DDBJ databases">
        <authorList>
            <person name="Kim H.J."/>
            <person name="Triplett B.A."/>
        </authorList>
    </citation>
    <scope>NUCLEOTIDE SEQUENCE [LARGE SCALE GENOMIC DNA]</scope>
    <source>
        <strain evidence="1 2">13146</strain>
    </source>
</reference>
<dbReference type="OrthoDB" id="9987064at2"/>
<gene>
    <name evidence="1" type="ORF">CEE60_09945</name>
</gene>
<proteinExistence type="predicted"/>
<sequence length="82" mass="9022">MILQKLSIELNQYGENKGKHTGTAAFRGDAGTVILNLNQDHIDEIFRTCAASIIETSKAAARHLTHTVIKHQKVVQKEPTNG</sequence>
<dbReference type="EMBL" id="NIVS01000020">
    <property type="protein sequence ID" value="OWQ53974.1"/>
    <property type="molecule type" value="Genomic_DNA"/>
</dbReference>
<accession>A0A246HMQ3</accession>
<dbReference type="Proteomes" id="UP000198157">
    <property type="component" value="Unassembled WGS sequence"/>
</dbReference>
<evidence type="ECO:0000313" key="2">
    <source>
        <dbReference type="Proteomes" id="UP000198157"/>
    </source>
</evidence>
<organism evidence="1 2">
    <name type="scientific">Stenotrophomonas maltophilia</name>
    <name type="common">Pseudomonas maltophilia</name>
    <name type="synonym">Xanthomonas maltophilia</name>
    <dbReference type="NCBI Taxonomy" id="40324"/>
    <lineage>
        <taxon>Bacteria</taxon>
        <taxon>Pseudomonadati</taxon>
        <taxon>Pseudomonadota</taxon>
        <taxon>Gammaproteobacteria</taxon>
        <taxon>Lysobacterales</taxon>
        <taxon>Lysobacteraceae</taxon>
        <taxon>Stenotrophomonas</taxon>
        <taxon>Stenotrophomonas maltophilia group</taxon>
    </lineage>
</organism>
<protein>
    <submittedName>
        <fullName evidence="1">Uncharacterized protein</fullName>
    </submittedName>
</protein>
<evidence type="ECO:0000313" key="1">
    <source>
        <dbReference type="EMBL" id="OWQ53974.1"/>
    </source>
</evidence>
<comment type="caution">
    <text evidence="1">The sequence shown here is derived from an EMBL/GenBank/DDBJ whole genome shotgun (WGS) entry which is preliminary data.</text>
</comment>